<dbReference type="Pfam" id="PF19567">
    <property type="entry name" value="CpsB_CapC"/>
    <property type="match status" value="1"/>
</dbReference>
<evidence type="ECO:0000256" key="1">
    <source>
        <dbReference type="ARBA" id="ARBA00005750"/>
    </source>
</evidence>
<dbReference type="OrthoDB" id="9788539at2"/>
<evidence type="ECO:0000313" key="6">
    <source>
        <dbReference type="EMBL" id="PXW85946.1"/>
    </source>
</evidence>
<dbReference type="InterPro" id="IPR016667">
    <property type="entry name" value="Caps_polysacc_synth_CpsB/CapC"/>
</dbReference>
<evidence type="ECO:0000256" key="5">
    <source>
        <dbReference type="PIRNR" id="PIRNR016557"/>
    </source>
</evidence>
<dbReference type="RefSeq" id="WP_110395905.1">
    <property type="nucleotide sequence ID" value="NZ_JBHUHB010000001.1"/>
</dbReference>
<accession>A0A2V3VWB4</accession>
<dbReference type="PIRSF" id="PIRSF016557">
    <property type="entry name" value="Caps_synth_CpsB"/>
    <property type="match status" value="1"/>
</dbReference>
<dbReference type="EMBL" id="QJJQ01000009">
    <property type="protein sequence ID" value="PXW85946.1"/>
    <property type="molecule type" value="Genomic_DNA"/>
</dbReference>
<dbReference type="PANTHER" id="PTHR39181">
    <property type="entry name" value="TYROSINE-PROTEIN PHOSPHATASE YWQE"/>
    <property type="match status" value="1"/>
</dbReference>
<proteinExistence type="inferred from homology"/>
<dbReference type="InterPro" id="IPR016195">
    <property type="entry name" value="Pol/histidinol_Pase-like"/>
</dbReference>
<dbReference type="Gene3D" id="3.20.20.140">
    <property type="entry name" value="Metal-dependent hydrolases"/>
    <property type="match status" value="1"/>
</dbReference>
<reference evidence="6 7" key="1">
    <citation type="submission" date="2018-05" db="EMBL/GenBank/DDBJ databases">
        <title>Genomic Encyclopedia of Type Strains, Phase IV (KMG-IV): sequencing the most valuable type-strain genomes for metagenomic binning, comparative biology and taxonomic classification.</title>
        <authorList>
            <person name="Goeker M."/>
        </authorList>
    </citation>
    <scope>NUCLEOTIDE SEQUENCE [LARGE SCALE GENOMIC DNA]</scope>
    <source>
        <strain evidence="6 7">DSM 28556</strain>
    </source>
</reference>
<dbReference type="GO" id="GO:0030145">
    <property type="term" value="F:manganese ion binding"/>
    <property type="evidence" value="ECO:0007669"/>
    <property type="project" value="UniProtKB-UniRule"/>
</dbReference>
<dbReference type="Proteomes" id="UP000247978">
    <property type="component" value="Unassembled WGS sequence"/>
</dbReference>
<comment type="similarity">
    <text evidence="1 5">Belongs to the metallo-dependent hydrolases superfamily. CpsB/CapC family.</text>
</comment>
<evidence type="ECO:0000256" key="3">
    <source>
        <dbReference type="ARBA" id="ARBA00022912"/>
    </source>
</evidence>
<dbReference type="PANTHER" id="PTHR39181:SF1">
    <property type="entry name" value="TYROSINE-PROTEIN PHOSPHATASE YWQE"/>
    <property type="match status" value="1"/>
</dbReference>
<gene>
    <name evidence="6" type="ORF">DFR56_109109</name>
</gene>
<protein>
    <recommendedName>
        <fullName evidence="5">Tyrosine-protein phosphatase</fullName>
        <ecNumber evidence="5">3.1.3.48</ecNumber>
    </recommendedName>
</protein>
<evidence type="ECO:0000256" key="2">
    <source>
        <dbReference type="ARBA" id="ARBA00022801"/>
    </source>
</evidence>
<keyword evidence="3 5" id="KW-0904">Protein phosphatase</keyword>
<dbReference type="EC" id="3.1.3.48" evidence="5"/>
<dbReference type="SUPFAM" id="SSF89550">
    <property type="entry name" value="PHP domain-like"/>
    <property type="match status" value="1"/>
</dbReference>
<evidence type="ECO:0000256" key="4">
    <source>
        <dbReference type="ARBA" id="ARBA00051722"/>
    </source>
</evidence>
<dbReference type="GO" id="GO:0004725">
    <property type="term" value="F:protein tyrosine phosphatase activity"/>
    <property type="evidence" value="ECO:0007669"/>
    <property type="project" value="UniProtKB-UniRule"/>
</dbReference>
<sequence length="256" mass="29237">MIDIHSHILPGIDDGAENEQESIDMAKAAIEEGITAIVATPHHKNRTYDNYKEDIVKHVAVLNDLFQSKNIPLTVLPGQEVRIYGEIIEDYEKGEIQLVNDSQYLLVEFPSDSVPHYTEQLFYDLQLVGIKPVIVHPERNRELLENHDKMYQLVRKGALSQVTAASVVGKFGKKIQDFSLQLIEANLTHLIASDAHNTTTRGFHLREAFEVVKNKYGIDMYYLLLENSNLLVENMNLNRIEPSPIRSKRKKLFGLF</sequence>
<comment type="catalytic activity">
    <reaction evidence="4 5">
        <text>O-phospho-L-tyrosyl-[protein] + H2O = L-tyrosyl-[protein] + phosphate</text>
        <dbReference type="Rhea" id="RHEA:10684"/>
        <dbReference type="Rhea" id="RHEA-COMP:10136"/>
        <dbReference type="Rhea" id="RHEA-COMP:20101"/>
        <dbReference type="ChEBI" id="CHEBI:15377"/>
        <dbReference type="ChEBI" id="CHEBI:43474"/>
        <dbReference type="ChEBI" id="CHEBI:46858"/>
        <dbReference type="ChEBI" id="CHEBI:61978"/>
        <dbReference type="EC" id="3.1.3.48"/>
    </reaction>
</comment>
<keyword evidence="2 5" id="KW-0378">Hydrolase</keyword>
<dbReference type="AlphaFoldDB" id="A0A2V3VWB4"/>
<keyword evidence="7" id="KW-1185">Reference proteome</keyword>
<organism evidence="6 7">
    <name type="scientific">Pseudogracilibacillus auburnensis</name>
    <dbReference type="NCBI Taxonomy" id="1494959"/>
    <lineage>
        <taxon>Bacteria</taxon>
        <taxon>Bacillati</taxon>
        <taxon>Bacillota</taxon>
        <taxon>Bacilli</taxon>
        <taxon>Bacillales</taxon>
        <taxon>Bacillaceae</taxon>
        <taxon>Pseudogracilibacillus</taxon>
    </lineage>
</organism>
<evidence type="ECO:0000313" key="7">
    <source>
        <dbReference type="Proteomes" id="UP000247978"/>
    </source>
</evidence>
<comment type="caution">
    <text evidence="6">The sequence shown here is derived from an EMBL/GenBank/DDBJ whole genome shotgun (WGS) entry which is preliminary data.</text>
</comment>
<name>A0A2V3VWB4_9BACI</name>